<keyword evidence="1" id="KW-1133">Transmembrane helix</keyword>
<reference evidence="2" key="1">
    <citation type="journal article" date="2023" name="Plant J.">
        <title>Genome sequences and population genomics provide insights into the demographic history, inbreeding, and mutation load of two 'living fossil' tree species of Dipteronia.</title>
        <authorList>
            <person name="Feng Y."/>
            <person name="Comes H.P."/>
            <person name="Chen J."/>
            <person name="Zhu S."/>
            <person name="Lu R."/>
            <person name="Zhang X."/>
            <person name="Li P."/>
            <person name="Qiu J."/>
            <person name="Olsen K.M."/>
            <person name="Qiu Y."/>
        </authorList>
    </citation>
    <scope>NUCLEOTIDE SEQUENCE</scope>
    <source>
        <strain evidence="2">NBL</strain>
    </source>
</reference>
<comment type="caution">
    <text evidence="2">The sequence shown here is derived from an EMBL/GenBank/DDBJ whole genome shotgun (WGS) entry which is preliminary data.</text>
</comment>
<keyword evidence="1" id="KW-0812">Transmembrane</keyword>
<dbReference type="Proteomes" id="UP001281410">
    <property type="component" value="Unassembled WGS sequence"/>
</dbReference>
<keyword evidence="3" id="KW-1185">Reference proteome</keyword>
<accession>A0AAE0B808</accession>
<dbReference type="EMBL" id="JANJYJ010000001">
    <property type="protein sequence ID" value="KAK3231718.1"/>
    <property type="molecule type" value="Genomic_DNA"/>
</dbReference>
<dbReference type="AlphaFoldDB" id="A0AAE0B808"/>
<protein>
    <submittedName>
        <fullName evidence="2">Uncharacterized protein</fullName>
    </submittedName>
</protein>
<evidence type="ECO:0000256" key="1">
    <source>
        <dbReference type="SAM" id="Phobius"/>
    </source>
</evidence>
<feature type="transmembrane region" description="Helical" evidence="1">
    <location>
        <begin position="32"/>
        <end position="57"/>
    </location>
</feature>
<keyword evidence="1" id="KW-0472">Membrane</keyword>
<name>A0AAE0B808_9ROSI</name>
<evidence type="ECO:0000313" key="2">
    <source>
        <dbReference type="EMBL" id="KAK3231718.1"/>
    </source>
</evidence>
<gene>
    <name evidence="2" type="ORF">Dsin_003599</name>
</gene>
<organism evidence="2 3">
    <name type="scientific">Dipteronia sinensis</name>
    <dbReference type="NCBI Taxonomy" id="43782"/>
    <lineage>
        <taxon>Eukaryota</taxon>
        <taxon>Viridiplantae</taxon>
        <taxon>Streptophyta</taxon>
        <taxon>Embryophyta</taxon>
        <taxon>Tracheophyta</taxon>
        <taxon>Spermatophyta</taxon>
        <taxon>Magnoliopsida</taxon>
        <taxon>eudicotyledons</taxon>
        <taxon>Gunneridae</taxon>
        <taxon>Pentapetalae</taxon>
        <taxon>rosids</taxon>
        <taxon>malvids</taxon>
        <taxon>Sapindales</taxon>
        <taxon>Sapindaceae</taxon>
        <taxon>Hippocastanoideae</taxon>
        <taxon>Acereae</taxon>
        <taxon>Dipteronia</taxon>
    </lineage>
</organism>
<sequence length="182" mass="20773">MIMIGSPTHDDVDKRSTFRNLLRVLLHPTGFLVLWSLALVTLVSLSIIYLLKCLFYFKNVKSRILASCRCQLFLRSLDFMSSFASIRTVFHSEICLLPNSMVGFHCPSFSTPCQNLRAVVYKRKKVSINSCQSDEQVISHRKFGWRTSYGKYGVKRERCVLVFAWDGALFGAFRDTLSAIIG</sequence>
<proteinExistence type="predicted"/>
<evidence type="ECO:0000313" key="3">
    <source>
        <dbReference type="Proteomes" id="UP001281410"/>
    </source>
</evidence>